<feature type="domain" description="HTH La-type RNA-binding" evidence="4">
    <location>
        <begin position="269"/>
        <end position="363"/>
    </location>
</feature>
<dbReference type="Pfam" id="PF05383">
    <property type="entry name" value="La"/>
    <property type="match status" value="1"/>
</dbReference>
<evidence type="ECO:0000313" key="6">
    <source>
        <dbReference type="Proteomes" id="UP000002037"/>
    </source>
</evidence>
<dbReference type="STRING" id="294747.C5MHZ3"/>
<keyword evidence="6" id="KW-1185">Reference proteome</keyword>
<keyword evidence="1 2" id="KW-0694">RNA-binding</keyword>
<dbReference type="SUPFAM" id="SSF46785">
    <property type="entry name" value="Winged helix' DNA-binding domain"/>
    <property type="match status" value="1"/>
</dbReference>
<evidence type="ECO:0000256" key="1">
    <source>
        <dbReference type="ARBA" id="ARBA00022884"/>
    </source>
</evidence>
<dbReference type="AlphaFoldDB" id="C5MHZ3"/>
<name>C5MHZ3_CANTT</name>
<evidence type="ECO:0000256" key="3">
    <source>
        <dbReference type="SAM" id="MobiDB-lite"/>
    </source>
</evidence>
<gene>
    <name evidence="5" type="ORF">CTRG_05686</name>
</gene>
<organism evidence="5 6">
    <name type="scientific">Candida tropicalis (strain ATCC MYA-3404 / T1)</name>
    <name type="common">Yeast</name>
    <dbReference type="NCBI Taxonomy" id="294747"/>
    <lineage>
        <taxon>Eukaryota</taxon>
        <taxon>Fungi</taxon>
        <taxon>Dikarya</taxon>
        <taxon>Ascomycota</taxon>
        <taxon>Saccharomycotina</taxon>
        <taxon>Pichiomycetes</taxon>
        <taxon>Debaryomycetaceae</taxon>
        <taxon>Candida/Lodderomyces clade</taxon>
        <taxon>Candida</taxon>
    </lineage>
</organism>
<dbReference type="SMART" id="SM00715">
    <property type="entry name" value="LA"/>
    <property type="match status" value="1"/>
</dbReference>
<dbReference type="PANTHER" id="PTHR22792:SF132">
    <property type="entry name" value="LA-RELATED PROTEIN 1"/>
    <property type="match status" value="1"/>
</dbReference>
<dbReference type="InterPro" id="IPR006630">
    <property type="entry name" value="La_HTH"/>
</dbReference>
<feature type="region of interest" description="Disordered" evidence="3">
    <location>
        <begin position="28"/>
        <end position="53"/>
    </location>
</feature>
<dbReference type="InterPro" id="IPR036390">
    <property type="entry name" value="WH_DNA-bd_sf"/>
</dbReference>
<reference evidence="5 6" key="1">
    <citation type="journal article" date="2009" name="Nature">
        <title>Evolution of pathogenicity and sexual reproduction in eight Candida genomes.</title>
        <authorList>
            <person name="Butler G."/>
            <person name="Rasmussen M.D."/>
            <person name="Lin M.F."/>
            <person name="Santos M.A."/>
            <person name="Sakthikumar S."/>
            <person name="Munro C.A."/>
            <person name="Rheinbay E."/>
            <person name="Grabherr M."/>
            <person name="Forche A."/>
            <person name="Reedy J.L."/>
            <person name="Agrafioti I."/>
            <person name="Arnaud M.B."/>
            <person name="Bates S."/>
            <person name="Brown A.J."/>
            <person name="Brunke S."/>
            <person name="Costanzo M.C."/>
            <person name="Fitzpatrick D.A."/>
            <person name="de Groot P.W."/>
            <person name="Harris D."/>
            <person name="Hoyer L.L."/>
            <person name="Hube B."/>
            <person name="Klis F.M."/>
            <person name="Kodira C."/>
            <person name="Lennard N."/>
            <person name="Logue M.E."/>
            <person name="Martin R."/>
            <person name="Neiman A.M."/>
            <person name="Nikolaou E."/>
            <person name="Quail M.A."/>
            <person name="Quinn J."/>
            <person name="Santos M.C."/>
            <person name="Schmitzberger F.F."/>
            <person name="Sherlock G."/>
            <person name="Shah P."/>
            <person name="Silverstein K.A."/>
            <person name="Skrzypek M.S."/>
            <person name="Soll D."/>
            <person name="Staggs R."/>
            <person name="Stansfield I."/>
            <person name="Stumpf M.P."/>
            <person name="Sudbery P.E."/>
            <person name="Srikantha T."/>
            <person name="Zeng Q."/>
            <person name="Berman J."/>
            <person name="Berriman M."/>
            <person name="Heitman J."/>
            <person name="Gow N.A."/>
            <person name="Lorenz M.C."/>
            <person name="Birren B.W."/>
            <person name="Kellis M."/>
            <person name="Cuomo C.A."/>
        </authorList>
    </citation>
    <scope>NUCLEOTIDE SEQUENCE [LARGE SCALE GENOMIC DNA]</scope>
    <source>
        <strain evidence="6">ATCC MYA-3404 / T1</strain>
    </source>
</reference>
<dbReference type="GO" id="GO:0005737">
    <property type="term" value="C:cytoplasm"/>
    <property type="evidence" value="ECO:0007669"/>
    <property type="project" value="UniProtKB-ARBA"/>
</dbReference>
<dbReference type="eggNOG" id="ENOG502T73H">
    <property type="taxonomic scope" value="Eukaryota"/>
</dbReference>
<evidence type="ECO:0000259" key="4">
    <source>
        <dbReference type="PROSITE" id="PS50961"/>
    </source>
</evidence>
<dbReference type="KEGG" id="ctp:CTRG_05686"/>
<dbReference type="EMBL" id="GG692403">
    <property type="protein sequence ID" value="EER30690.1"/>
    <property type="molecule type" value="Genomic_DNA"/>
</dbReference>
<dbReference type="RefSeq" id="XP_002551388.1">
    <property type="nucleotide sequence ID" value="XM_002551342.1"/>
</dbReference>
<dbReference type="PANTHER" id="PTHR22792">
    <property type="entry name" value="LUPUS LA PROTEIN-RELATED"/>
    <property type="match status" value="1"/>
</dbReference>
<dbReference type="InterPro" id="IPR045180">
    <property type="entry name" value="La_dom_prot"/>
</dbReference>
<dbReference type="HOGENOM" id="CLU_826382_0_0_1"/>
<protein>
    <recommendedName>
        <fullName evidence="4">HTH La-type RNA-binding domain-containing protein</fullName>
    </recommendedName>
</protein>
<dbReference type="CDD" id="cd07323">
    <property type="entry name" value="LAM"/>
    <property type="match status" value="1"/>
</dbReference>
<dbReference type="PROSITE" id="PS50961">
    <property type="entry name" value="HTH_LA"/>
    <property type="match status" value="1"/>
</dbReference>
<dbReference type="VEuPathDB" id="FungiDB:CTRG_05686"/>
<dbReference type="GeneID" id="8300901"/>
<accession>C5MHZ3</accession>
<dbReference type="Gene3D" id="1.10.10.10">
    <property type="entry name" value="Winged helix-like DNA-binding domain superfamily/Winged helix DNA-binding domain"/>
    <property type="match status" value="1"/>
</dbReference>
<evidence type="ECO:0000313" key="5">
    <source>
        <dbReference type="EMBL" id="EER30690.1"/>
    </source>
</evidence>
<dbReference type="OrthoDB" id="340227at2759"/>
<feature type="compositionally biased region" description="Basic and acidic residues" evidence="3">
    <location>
        <begin position="29"/>
        <end position="44"/>
    </location>
</feature>
<dbReference type="Proteomes" id="UP000002037">
    <property type="component" value="Unassembled WGS sequence"/>
</dbReference>
<evidence type="ECO:0000256" key="2">
    <source>
        <dbReference type="PROSITE-ProRule" id="PRU00332"/>
    </source>
</evidence>
<sequence>MSTFKRLFPAPPPTTNAWSINQLINITNNDHHNKSPHEKAHSSDSDDSFSSDDDIEIISGQLKSISTPHSPISPSIKDCTTAATTALFSAPFSEKSNPNSYTKAQESGYCNGDDEEVLVSVGKYTKIKKPKFPKSNKIKGGSGHYKYKITDNTKDLPPFIINTNSPCYSEHSPISPEYQFTATSSPFIDSTASSPLVHTPLRPQTPQTVSAPHSLPLPIAPAPPPPSPSVVVYPQFGIPVYHISMISKPPVSPHPVPSSPVIQQPISPKGNVSVKKENIKRQIEYYFSTENLCKDTYLRSLFNKNDGSVKLDQLLEFNRMKILTKNGKYTNLLLESIEEIPVLELVDNECTSFRLKNWQAWVI</sequence>
<dbReference type="InterPro" id="IPR036388">
    <property type="entry name" value="WH-like_DNA-bd_sf"/>
</dbReference>
<proteinExistence type="predicted"/>
<dbReference type="GO" id="GO:0003723">
    <property type="term" value="F:RNA binding"/>
    <property type="evidence" value="ECO:0007669"/>
    <property type="project" value="UniProtKB-UniRule"/>
</dbReference>